<evidence type="ECO:0000256" key="4">
    <source>
        <dbReference type="ARBA" id="ARBA00022840"/>
    </source>
</evidence>
<proteinExistence type="inferred from homology"/>
<comment type="similarity">
    <text evidence="1">Belongs to the protein kinase superfamily. ADCK protein kinase family.</text>
</comment>
<gene>
    <name evidence="6" type="ORF">BJ980_002869</name>
</gene>
<evidence type="ECO:0000256" key="3">
    <source>
        <dbReference type="ARBA" id="ARBA00022741"/>
    </source>
</evidence>
<sequence length="445" mass="49004">MSDEAADRRMRKSALGRTVRLATLPAAYAGRTTLGVGKRLVGRPAAAVMTEVQQRTADQIFSVLGELKGGAMKFGQAMSIFESALPDELIGPYRDALTKLQDSAPPMSQRMLEQVLTEDLGSDWRSMFTSFDTTPVASASIGQVHRAVWSDGTEVAVKVQYPGAAKALHSDIKQLGRMARMFTVLAPGIDIKPLLAEVEARMEEELDYTLEASNQMVFAAEFADDEDFVVPRVLGNSPRVLVTSWMESESSLAQVIKEGTPEQRDHFGRLYARFLVAGPTRTGLLHADPHPGNFRILADGRLGVVDYGAVARLPDGFPRPLGELLSSAMHDDWEAVVAGLREQGFLLAKVEFAPEDLQDYLGAFLDAGRTELFTFSREWLRSQTVRVATPTQENVSRAFKLNLPPEYMLIHRVWLGGFGVLCQLEATVPFRSLLEEYVPGFDLAP</sequence>
<accession>A0A7Y9S0C0</accession>
<comment type="caution">
    <text evidence="6">The sequence shown here is derived from an EMBL/GenBank/DDBJ whole genome shotgun (WGS) entry which is preliminary data.</text>
</comment>
<dbReference type="Pfam" id="PF03109">
    <property type="entry name" value="ABC1"/>
    <property type="match status" value="1"/>
</dbReference>
<reference evidence="6 7" key="1">
    <citation type="submission" date="2020-07" db="EMBL/GenBank/DDBJ databases">
        <title>Sequencing the genomes of 1000 actinobacteria strains.</title>
        <authorList>
            <person name="Klenk H.-P."/>
        </authorList>
    </citation>
    <scope>NUCLEOTIDE SEQUENCE [LARGE SCALE GENOMIC DNA]</scope>
    <source>
        <strain evidence="6 7">DSM 23819</strain>
    </source>
</reference>
<evidence type="ECO:0000259" key="5">
    <source>
        <dbReference type="Pfam" id="PF03109"/>
    </source>
</evidence>
<dbReference type="CDD" id="cd13970">
    <property type="entry name" value="ABC1_ADCK3"/>
    <property type="match status" value="1"/>
</dbReference>
<keyword evidence="4" id="KW-0067">ATP-binding</keyword>
<dbReference type="InterPro" id="IPR034646">
    <property type="entry name" value="ADCK3_dom"/>
</dbReference>
<organism evidence="6 7">
    <name type="scientific">Nocardioides daedukensis</name>
    <dbReference type="NCBI Taxonomy" id="634462"/>
    <lineage>
        <taxon>Bacteria</taxon>
        <taxon>Bacillati</taxon>
        <taxon>Actinomycetota</taxon>
        <taxon>Actinomycetes</taxon>
        <taxon>Propionibacteriales</taxon>
        <taxon>Nocardioidaceae</taxon>
        <taxon>Nocardioides</taxon>
    </lineage>
</organism>
<protein>
    <submittedName>
        <fullName evidence="6">Putative unusual protein kinase regulating ubiquinone biosynthesis (AarF/ABC1/UbiB family)</fullName>
    </submittedName>
</protein>
<evidence type="ECO:0000256" key="1">
    <source>
        <dbReference type="ARBA" id="ARBA00009670"/>
    </source>
</evidence>
<dbReference type="GO" id="GO:0016301">
    <property type="term" value="F:kinase activity"/>
    <property type="evidence" value="ECO:0007669"/>
    <property type="project" value="UniProtKB-KW"/>
</dbReference>
<evidence type="ECO:0000256" key="2">
    <source>
        <dbReference type="ARBA" id="ARBA00022679"/>
    </source>
</evidence>
<dbReference type="PANTHER" id="PTHR43851">
    <property type="match status" value="1"/>
</dbReference>
<dbReference type="InterPro" id="IPR004147">
    <property type="entry name" value="ABC1_dom"/>
</dbReference>
<dbReference type="PANTHER" id="PTHR43851:SF3">
    <property type="entry name" value="COENZYME Q8"/>
    <property type="match status" value="1"/>
</dbReference>
<evidence type="ECO:0000313" key="6">
    <source>
        <dbReference type="EMBL" id="NYG59946.1"/>
    </source>
</evidence>
<dbReference type="SUPFAM" id="SSF56112">
    <property type="entry name" value="Protein kinase-like (PK-like)"/>
    <property type="match status" value="1"/>
</dbReference>
<dbReference type="InterPro" id="IPR051409">
    <property type="entry name" value="Atypical_kinase_ADCK"/>
</dbReference>
<dbReference type="GO" id="GO:0005524">
    <property type="term" value="F:ATP binding"/>
    <property type="evidence" value="ECO:0007669"/>
    <property type="project" value="UniProtKB-KW"/>
</dbReference>
<keyword evidence="3" id="KW-0547">Nucleotide-binding</keyword>
<dbReference type="AlphaFoldDB" id="A0A7Y9S0C0"/>
<evidence type="ECO:0000313" key="7">
    <source>
        <dbReference type="Proteomes" id="UP000540656"/>
    </source>
</evidence>
<keyword evidence="2" id="KW-0808">Transferase</keyword>
<dbReference type="RefSeq" id="WP_218855525.1">
    <property type="nucleotide sequence ID" value="NZ_JACCAA010000001.1"/>
</dbReference>
<keyword evidence="6" id="KW-0830">Ubiquinone</keyword>
<dbReference type="Proteomes" id="UP000540656">
    <property type="component" value="Unassembled WGS sequence"/>
</dbReference>
<name>A0A7Y9S0C0_9ACTN</name>
<keyword evidence="6" id="KW-0418">Kinase</keyword>
<dbReference type="EMBL" id="JACCAA010000001">
    <property type="protein sequence ID" value="NYG59946.1"/>
    <property type="molecule type" value="Genomic_DNA"/>
</dbReference>
<dbReference type="InterPro" id="IPR011009">
    <property type="entry name" value="Kinase-like_dom_sf"/>
</dbReference>
<feature type="domain" description="ABC1 atypical kinase-like" evidence="5">
    <location>
        <begin position="99"/>
        <end position="337"/>
    </location>
</feature>
<keyword evidence="7" id="KW-1185">Reference proteome</keyword>